<feature type="signal peptide" evidence="2">
    <location>
        <begin position="1"/>
        <end position="19"/>
    </location>
</feature>
<reference evidence="4" key="2">
    <citation type="submission" date="2021-10" db="EMBL/GenBank/DDBJ databases">
        <title>Phylogenomics reveals ancestral predisposition of the termite-cultivated fungus Termitomyces towards a domesticated lifestyle.</title>
        <authorList>
            <person name="Auxier B."/>
            <person name="Grum-Grzhimaylo A."/>
            <person name="Cardenas M.E."/>
            <person name="Lodge J.D."/>
            <person name="Laessoe T."/>
            <person name="Pedersen O."/>
            <person name="Smith M.E."/>
            <person name="Kuyper T.W."/>
            <person name="Franco-Molano E.A."/>
            <person name="Baroni T.J."/>
            <person name="Aanen D.K."/>
        </authorList>
    </citation>
    <scope>NUCLEOTIDE SEQUENCE</scope>
    <source>
        <strain evidence="4">AP01</strain>
        <tissue evidence="4">Mycelium</tissue>
    </source>
</reference>
<dbReference type="GO" id="GO:0009277">
    <property type="term" value="C:fungal-type cell wall"/>
    <property type="evidence" value="ECO:0007669"/>
    <property type="project" value="TreeGrafter"/>
</dbReference>
<feature type="domain" description="Asl1-like glycosyl hydrolase catalytic" evidence="3">
    <location>
        <begin position="27"/>
        <end position="259"/>
    </location>
</feature>
<name>A0A9P7GE20_9AGAR</name>
<dbReference type="InterPro" id="IPR053183">
    <property type="entry name" value="ASL1"/>
</dbReference>
<protein>
    <recommendedName>
        <fullName evidence="3">Asl1-like glycosyl hydrolase catalytic domain-containing protein</fullName>
    </recommendedName>
</protein>
<dbReference type="Gene3D" id="3.20.20.80">
    <property type="entry name" value="Glycosidases"/>
    <property type="match status" value="1"/>
</dbReference>
<evidence type="ECO:0000256" key="2">
    <source>
        <dbReference type="SAM" id="SignalP"/>
    </source>
</evidence>
<proteinExistence type="predicted"/>
<dbReference type="GO" id="GO:0071966">
    <property type="term" value="P:fungal-type cell wall polysaccharide metabolic process"/>
    <property type="evidence" value="ECO:0007669"/>
    <property type="project" value="TreeGrafter"/>
</dbReference>
<feature type="region of interest" description="Disordered" evidence="1">
    <location>
        <begin position="365"/>
        <end position="384"/>
    </location>
</feature>
<dbReference type="PANTHER" id="PTHR34154">
    <property type="entry name" value="ALKALI-SENSITIVE LINKAGE PROTEIN 1"/>
    <property type="match status" value="1"/>
</dbReference>
<gene>
    <name evidence="4" type="ORF">DXG03_006032</name>
</gene>
<dbReference type="InterPro" id="IPR024655">
    <property type="entry name" value="Asl1_glyco_hydro_catalytic"/>
</dbReference>
<accession>A0A9P7GE20</accession>
<evidence type="ECO:0000256" key="1">
    <source>
        <dbReference type="SAM" id="MobiDB-lite"/>
    </source>
</evidence>
<keyword evidence="5" id="KW-1185">Reference proteome</keyword>
<evidence type="ECO:0000313" key="5">
    <source>
        <dbReference type="Proteomes" id="UP000775547"/>
    </source>
</evidence>
<dbReference type="PANTHER" id="PTHR34154:SF3">
    <property type="entry name" value="ALKALI-SENSITIVE LINKAGE PROTEIN 1"/>
    <property type="match status" value="1"/>
</dbReference>
<comment type="caution">
    <text evidence="4">The sequence shown here is derived from an EMBL/GenBank/DDBJ whole genome shotgun (WGS) entry which is preliminary data.</text>
</comment>
<feature type="compositionally biased region" description="Basic residues" evidence="1">
    <location>
        <begin position="369"/>
        <end position="384"/>
    </location>
</feature>
<feature type="chain" id="PRO_5040303210" description="Asl1-like glycosyl hydrolase catalytic domain-containing protein" evidence="2">
    <location>
        <begin position="20"/>
        <end position="384"/>
    </location>
</feature>
<reference evidence="4" key="1">
    <citation type="submission" date="2020-07" db="EMBL/GenBank/DDBJ databases">
        <authorList>
            <person name="Nieuwenhuis M."/>
            <person name="Van De Peppel L.J.J."/>
        </authorList>
    </citation>
    <scope>NUCLEOTIDE SEQUENCE</scope>
    <source>
        <strain evidence="4">AP01</strain>
        <tissue evidence="4">Mycelium</tissue>
    </source>
</reference>
<dbReference type="AlphaFoldDB" id="A0A9P7GE20"/>
<sequence length="384" mass="41074">MQLSLVLCSLVLLVPGALGAQNPKRGLAFAGNKNPVDIKLATQTNSVLSWEYDWGQSAPDYLAQSKIPYIPMQWGTDGIENFAAKVKASGAKTILVPLRFGFNEPDFSSQSNIDPVHAAQLWKQYIQPLAASGIKLGGPAITSAPSGRPWLASFLQACTGCTIDFIAIHWYGDGVGNFYDYIWQVHGQFPNYPIWITEFASTSNDDAVVLDFLQQTTKYLDSLDWIQAYAWFGFFRKESDSNYNLIDANGQLNAAGQAYITGSGQTPASSPSVVVDAAVSSSIVKTSTISPPVVSSSTINSVVPTSTVRSSAVVPPAVTSPAPPAVTPQPSSSPIRTVTVTATATVEKPVNATKTKTVYVTVTATHTSPARHRRDGAQRLGHHA</sequence>
<feature type="region of interest" description="Disordered" evidence="1">
    <location>
        <begin position="314"/>
        <end position="334"/>
    </location>
</feature>
<organism evidence="4 5">
    <name type="scientific">Asterophora parasitica</name>
    <dbReference type="NCBI Taxonomy" id="117018"/>
    <lineage>
        <taxon>Eukaryota</taxon>
        <taxon>Fungi</taxon>
        <taxon>Dikarya</taxon>
        <taxon>Basidiomycota</taxon>
        <taxon>Agaricomycotina</taxon>
        <taxon>Agaricomycetes</taxon>
        <taxon>Agaricomycetidae</taxon>
        <taxon>Agaricales</taxon>
        <taxon>Tricholomatineae</taxon>
        <taxon>Lyophyllaceae</taxon>
        <taxon>Asterophora</taxon>
    </lineage>
</organism>
<evidence type="ECO:0000313" key="4">
    <source>
        <dbReference type="EMBL" id="KAG5645487.1"/>
    </source>
</evidence>
<dbReference type="OrthoDB" id="43654at2759"/>
<keyword evidence="2" id="KW-0732">Signal</keyword>
<evidence type="ECO:0000259" key="3">
    <source>
        <dbReference type="Pfam" id="PF11790"/>
    </source>
</evidence>
<dbReference type="Proteomes" id="UP000775547">
    <property type="component" value="Unassembled WGS sequence"/>
</dbReference>
<dbReference type="InterPro" id="IPR017853">
    <property type="entry name" value="GH"/>
</dbReference>
<dbReference type="Pfam" id="PF11790">
    <property type="entry name" value="Glyco_hydro_cc"/>
    <property type="match status" value="1"/>
</dbReference>
<dbReference type="SUPFAM" id="SSF51445">
    <property type="entry name" value="(Trans)glycosidases"/>
    <property type="match status" value="1"/>
</dbReference>
<dbReference type="EMBL" id="JABCKV010000039">
    <property type="protein sequence ID" value="KAG5645487.1"/>
    <property type="molecule type" value="Genomic_DNA"/>
</dbReference>